<feature type="region of interest" description="Disordered" evidence="1">
    <location>
        <begin position="604"/>
        <end position="700"/>
    </location>
</feature>
<sequence>MTLIIVMTLYHQPRRVLKERMTLERNAAAAEVEGQVIYSEGEEIDGFVPSLRCSADGEDEGWVTVEVPSMHRSFPGFILQQRDIPTLEEATYKFPPSAGIAEEEVEEVQEYEDYWKIKDMVFQPSRYTEEAKKYIDAKLQYTEDYFERLESGNLTPAELSETRPDNFDDPFYPTPQQLEFLNNLNITVDWPLSELHLHHLTTYTLSSKTYAEWHSMGILVESSRFTLREDKILARNWFAFQKEYGFYDLRPLVSARTGRVLRECGRVMVQPFEYLSQRNKVHFLLYLGKDLPHRTLNLIYRKARKLLPFLRGRCLMRKAQRMTGLMLAKLQYVMEIFGTDMLAAELLIGPPLSSFFSVCFLNHFMLRNIKLRIGPWKKAEDQRMLQGLKQVMKVQSFEMAYHLRKIPWMQIFPYVRTRNPTYMRRRMNILAGRSGEKYSVSVMRQEMVKFIRLLYSKQVDNFHGLDWEGLAREMDSANPIRLSWSFRKLYFNHIPYKHRITVPEGLQYMYDVFIPYYENLTQANDAEFQGTHHLNPEHPDLGNPDDPDPGNPDDPDPGNPDDPDEPDLSIGPGERSEVRNSICGLIPGNCGLGDLSGVDGERQGCITHSRGDGSGDSDLRSRDEVRREQSDLRNSRKVSDSNLSDLSTELNNHNSKKVKDHYPDDPRNRRKVTKQQSDLQNSRRKGRRNHQDDLTRPLRMTRDDLTQLECRHL</sequence>
<feature type="compositionally biased region" description="Acidic residues" evidence="1">
    <location>
        <begin position="543"/>
        <end position="567"/>
    </location>
</feature>
<dbReference type="InterPro" id="IPR053078">
    <property type="entry name" value="TTF1-like"/>
</dbReference>
<feature type="compositionally biased region" description="Basic and acidic residues" evidence="1">
    <location>
        <begin position="609"/>
        <end position="639"/>
    </location>
</feature>
<evidence type="ECO:0000256" key="1">
    <source>
        <dbReference type="SAM" id="MobiDB-lite"/>
    </source>
</evidence>
<dbReference type="EMBL" id="JARAKH010000033">
    <property type="protein sequence ID" value="KAK8385299.1"/>
    <property type="molecule type" value="Genomic_DNA"/>
</dbReference>
<reference evidence="2 3" key="1">
    <citation type="submission" date="2023-03" db="EMBL/GenBank/DDBJ databases">
        <title>High-quality genome of Scylla paramamosain provides insights in environmental adaptation.</title>
        <authorList>
            <person name="Zhang L."/>
        </authorList>
    </citation>
    <scope>NUCLEOTIDE SEQUENCE [LARGE SCALE GENOMIC DNA]</scope>
    <source>
        <strain evidence="2">LZ_2023a</strain>
        <tissue evidence="2">Muscle</tissue>
    </source>
</reference>
<dbReference type="PANTHER" id="PTHR46760">
    <property type="entry name" value="TRANSCRIPTION TERMINATION FACTOR 1"/>
    <property type="match status" value="1"/>
</dbReference>
<proteinExistence type="predicted"/>
<gene>
    <name evidence="2" type="ORF">O3P69_012259</name>
</gene>
<dbReference type="GO" id="GO:0003682">
    <property type="term" value="F:chromatin binding"/>
    <property type="evidence" value="ECO:0007669"/>
    <property type="project" value="TreeGrafter"/>
</dbReference>
<comment type="caution">
    <text evidence="2">The sequence shown here is derived from an EMBL/GenBank/DDBJ whole genome shotgun (WGS) entry which is preliminary data.</text>
</comment>
<dbReference type="GO" id="GO:0005730">
    <property type="term" value="C:nucleolus"/>
    <property type="evidence" value="ECO:0007669"/>
    <property type="project" value="TreeGrafter"/>
</dbReference>
<keyword evidence="3" id="KW-1185">Reference proteome</keyword>
<dbReference type="GO" id="GO:0006363">
    <property type="term" value="P:termination of RNA polymerase I transcription"/>
    <property type="evidence" value="ECO:0007669"/>
    <property type="project" value="TreeGrafter"/>
</dbReference>
<evidence type="ECO:0000313" key="2">
    <source>
        <dbReference type="EMBL" id="KAK8385299.1"/>
    </source>
</evidence>
<dbReference type="PANTHER" id="PTHR46760:SF1">
    <property type="entry name" value="TRANSCRIPTION TERMINATION FACTOR 1"/>
    <property type="match status" value="1"/>
</dbReference>
<feature type="compositionally biased region" description="Polar residues" evidence="1">
    <location>
        <begin position="640"/>
        <end position="653"/>
    </location>
</feature>
<evidence type="ECO:0000313" key="3">
    <source>
        <dbReference type="Proteomes" id="UP001487740"/>
    </source>
</evidence>
<protein>
    <submittedName>
        <fullName evidence="2">Uncharacterized protein</fullName>
    </submittedName>
</protein>
<dbReference type="AlphaFoldDB" id="A0AAW0TDA4"/>
<feature type="region of interest" description="Disordered" evidence="1">
    <location>
        <begin position="530"/>
        <end position="575"/>
    </location>
</feature>
<dbReference type="Proteomes" id="UP001487740">
    <property type="component" value="Unassembled WGS sequence"/>
</dbReference>
<name>A0AAW0TDA4_SCYPA</name>
<organism evidence="2 3">
    <name type="scientific">Scylla paramamosain</name>
    <name type="common">Mud crab</name>
    <dbReference type="NCBI Taxonomy" id="85552"/>
    <lineage>
        <taxon>Eukaryota</taxon>
        <taxon>Metazoa</taxon>
        <taxon>Ecdysozoa</taxon>
        <taxon>Arthropoda</taxon>
        <taxon>Crustacea</taxon>
        <taxon>Multicrustacea</taxon>
        <taxon>Malacostraca</taxon>
        <taxon>Eumalacostraca</taxon>
        <taxon>Eucarida</taxon>
        <taxon>Decapoda</taxon>
        <taxon>Pleocyemata</taxon>
        <taxon>Brachyura</taxon>
        <taxon>Eubrachyura</taxon>
        <taxon>Portunoidea</taxon>
        <taxon>Portunidae</taxon>
        <taxon>Portuninae</taxon>
        <taxon>Scylla</taxon>
    </lineage>
</organism>
<accession>A0AAW0TDA4</accession>
<feature type="compositionally biased region" description="Basic and acidic residues" evidence="1">
    <location>
        <begin position="689"/>
        <end position="700"/>
    </location>
</feature>